<dbReference type="InterPro" id="IPR004450">
    <property type="entry name" value="Thr_synthase-like"/>
</dbReference>
<comment type="cofactor">
    <cofactor evidence="1 5">
        <name>pyridoxal 5'-phosphate</name>
        <dbReference type="ChEBI" id="CHEBI:597326"/>
    </cofactor>
</comment>
<dbReference type="InterPro" id="IPR037158">
    <property type="entry name" value="Thr_synth_N_sf"/>
</dbReference>
<dbReference type="OrthoDB" id="9778118at2"/>
<dbReference type="Proteomes" id="UP000000954">
    <property type="component" value="Chromosome"/>
</dbReference>
<dbReference type="eggNOG" id="COG0498">
    <property type="taxonomic scope" value="Bacteria"/>
</dbReference>
<dbReference type="Pfam" id="PF00291">
    <property type="entry name" value="PALP"/>
    <property type="match status" value="1"/>
</dbReference>
<dbReference type="CDD" id="cd01560">
    <property type="entry name" value="Thr-synth_2"/>
    <property type="match status" value="1"/>
</dbReference>
<dbReference type="Pfam" id="PF14821">
    <property type="entry name" value="Thr_synth_N"/>
    <property type="match status" value="1"/>
</dbReference>
<reference evidence="8 9" key="1">
    <citation type="journal article" date="2009" name="Stand. Genomic Sci.">
        <title>Complete genome sequence of Cryptobacterium curtum type strain (12-3).</title>
        <authorList>
            <person name="Mavrommatis K."/>
            <person name="Pukall R."/>
            <person name="Rohde C."/>
            <person name="Chen F."/>
            <person name="Sims D."/>
            <person name="Brettin T."/>
            <person name="Kuske C."/>
            <person name="Detter J.C."/>
            <person name="Han C."/>
            <person name="Lapidus A."/>
            <person name="Copeland A."/>
            <person name="Glavina Del Rio T."/>
            <person name="Nolan M."/>
            <person name="Lucas S."/>
            <person name="Tice H."/>
            <person name="Cheng J.F."/>
            <person name="Bruce D."/>
            <person name="Goodwin L."/>
            <person name="Pitluck S."/>
            <person name="Ovchinnikova G."/>
            <person name="Pati A."/>
            <person name="Ivanova N."/>
            <person name="Chen A."/>
            <person name="Palaniappan K."/>
            <person name="Chain P."/>
            <person name="D'haeseleer P."/>
            <person name="Goker M."/>
            <person name="Bristow J."/>
            <person name="Eisen J.A."/>
            <person name="Markowitz V."/>
            <person name="Hugenholtz P."/>
            <person name="Rohde M."/>
            <person name="Klenk H.P."/>
            <person name="Kyrpides N.C."/>
        </authorList>
    </citation>
    <scope>NUCLEOTIDE SEQUENCE [LARGE SCALE GENOMIC DNA]</scope>
    <source>
        <strain evidence="9">ATCC 700683 / DSM 15641 / 12-3</strain>
    </source>
</reference>
<feature type="modified residue" description="N6-(pyridoxal phosphate)lysine" evidence="5">
    <location>
        <position position="116"/>
    </location>
</feature>
<dbReference type="Gene3D" id="3.40.50.1100">
    <property type="match status" value="2"/>
</dbReference>
<evidence type="ECO:0000313" key="9">
    <source>
        <dbReference type="Proteomes" id="UP000000954"/>
    </source>
</evidence>
<dbReference type="PANTHER" id="PTHR43515">
    <property type="entry name" value="THREONINE SYNTHASE-LIKE 1"/>
    <property type="match status" value="1"/>
</dbReference>
<evidence type="ECO:0000256" key="4">
    <source>
        <dbReference type="NCBIfam" id="TIGR00260"/>
    </source>
</evidence>
<proteinExistence type="inferred from homology"/>
<dbReference type="EC" id="4.2.3.1" evidence="4"/>
<keyword evidence="9" id="KW-1185">Reference proteome</keyword>
<comment type="similarity">
    <text evidence="2">Belongs to the threonine synthase family.</text>
</comment>
<evidence type="ECO:0000256" key="1">
    <source>
        <dbReference type="ARBA" id="ARBA00001933"/>
    </source>
</evidence>
<dbReference type="KEGG" id="ccu:Ccur_13040"/>
<dbReference type="InterPro" id="IPR029144">
    <property type="entry name" value="Thr_synth_N"/>
</dbReference>
<dbReference type="GO" id="GO:0009088">
    <property type="term" value="P:threonine biosynthetic process"/>
    <property type="evidence" value="ECO:0007669"/>
    <property type="project" value="UniProtKB-UniRule"/>
</dbReference>
<evidence type="ECO:0000256" key="3">
    <source>
        <dbReference type="ARBA" id="ARBA00022898"/>
    </source>
</evidence>
<dbReference type="EMBL" id="CP001682">
    <property type="protein sequence ID" value="ACU94982.1"/>
    <property type="molecule type" value="Genomic_DNA"/>
</dbReference>
<dbReference type="AlphaFoldDB" id="C7ML35"/>
<organism evidence="8 9">
    <name type="scientific">Cryptobacterium curtum (strain ATCC 700683 / DSM 15641 / CCUG 43107 / 12-3)</name>
    <dbReference type="NCBI Taxonomy" id="469378"/>
    <lineage>
        <taxon>Bacteria</taxon>
        <taxon>Bacillati</taxon>
        <taxon>Actinomycetota</taxon>
        <taxon>Coriobacteriia</taxon>
        <taxon>Eggerthellales</taxon>
        <taxon>Eggerthellaceae</taxon>
        <taxon>Cryptobacterium</taxon>
    </lineage>
</organism>
<evidence type="ECO:0000313" key="8">
    <source>
        <dbReference type="EMBL" id="ACU94982.1"/>
    </source>
</evidence>
<dbReference type="InterPro" id="IPR001926">
    <property type="entry name" value="TrpB-like_PALP"/>
</dbReference>
<dbReference type="NCBIfam" id="TIGR00260">
    <property type="entry name" value="thrC"/>
    <property type="match status" value="1"/>
</dbReference>
<protein>
    <recommendedName>
        <fullName evidence="4">Threonine synthase</fullName>
        <ecNumber evidence="4">4.2.3.1</ecNumber>
    </recommendedName>
</protein>
<accession>C7ML35</accession>
<evidence type="ECO:0000256" key="2">
    <source>
        <dbReference type="ARBA" id="ARBA00005517"/>
    </source>
</evidence>
<evidence type="ECO:0000259" key="6">
    <source>
        <dbReference type="Pfam" id="PF00291"/>
    </source>
</evidence>
<dbReference type="GO" id="GO:0004795">
    <property type="term" value="F:threonine synthase activity"/>
    <property type="evidence" value="ECO:0007669"/>
    <property type="project" value="UniProtKB-UniRule"/>
</dbReference>
<feature type="domain" description="Tryptophan synthase beta chain-like PALP" evidence="6">
    <location>
        <begin position="108"/>
        <end position="423"/>
    </location>
</feature>
<dbReference type="InterPro" id="IPR036052">
    <property type="entry name" value="TrpB-like_PALP_sf"/>
</dbReference>
<sequence length="516" mass="56654">MTTNRYIDTRNSTVEPIPFTQAVVKGLADGGGLFVPEHIPQLSLEEIVALADIPYAQRAARIYRAFDIDLSAEQIESLMQKAYSDNFDTEDICPITSLDEKTHVLELWHGPTSAFKDMALQCLPLFFEASAEVLRAEGNIDTEFMILVATSGDTGKAALEGFANRNGVSIGVLYPDGGVSDIQRKQMITQSGDNVVVWAVRGNFDNCQTSAKRIFNDSDFACKLKTEYGVALSSANSINWGRLLPQVVYYLSSYAQLVRSSTIEAGQAIDICVPTGNFGNILAAWYAKKIGAPIERLLCASNENRVLTDFINTGTYTIVDRPFILTPSPSMDILVSSNLERQLFELTGRDGSAISYWMKDLAEKGCFRIDPHTFTRLRAEFASDSVSNDECLRTIKETFDAHGYLIDPHTAVACKVAERLRSDNPVLVASTAHWAKFGGSVYRALHELTVSDSLPREVEQLTDCELNDLISQETGCGPIPAGLASLDTMKARFTTVIDSDKSAVEEAISLFLSSIQ</sequence>
<evidence type="ECO:0000259" key="7">
    <source>
        <dbReference type="Pfam" id="PF14821"/>
    </source>
</evidence>
<dbReference type="Gene3D" id="3.90.1380.10">
    <property type="entry name" value="Threonine synthase, N-terminal domain"/>
    <property type="match status" value="1"/>
</dbReference>
<feature type="domain" description="Threonine synthase N-terminal" evidence="7">
    <location>
        <begin position="5"/>
        <end position="83"/>
    </location>
</feature>
<dbReference type="SUPFAM" id="SSF53686">
    <property type="entry name" value="Tryptophan synthase beta subunit-like PLP-dependent enzymes"/>
    <property type="match status" value="1"/>
</dbReference>
<dbReference type="RefSeq" id="WP_015778845.1">
    <property type="nucleotide sequence ID" value="NC_013170.1"/>
</dbReference>
<keyword evidence="3 5" id="KW-0663">Pyridoxal phosphate</keyword>
<name>C7ML35_CRYCD</name>
<dbReference type="HOGENOM" id="CLU_015170_3_1_11"/>
<dbReference type="PANTHER" id="PTHR43515:SF1">
    <property type="entry name" value="THREONINE SYNTHASE-LIKE 1"/>
    <property type="match status" value="1"/>
</dbReference>
<dbReference type="GO" id="GO:0005737">
    <property type="term" value="C:cytoplasm"/>
    <property type="evidence" value="ECO:0007669"/>
    <property type="project" value="TreeGrafter"/>
</dbReference>
<dbReference type="STRING" id="469378.Ccur_13040"/>
<evidence type="ECO:0000256" key="5">
    <source>
        <dbReference type="PIRSR" id="PIRSR604450-51"/>
    </source>
</evidence>
<gene>
    <name evidence="8" type="ordered locus">Ccur_13040</name>
</gene>